<evidence type="ECO:0000256" key="1">
    <source>
        <dbReference type="SAM" id="MobiDB-lite"/>
    </source>
</evidence>
<dbReference type="Pfam" id="PF14086">
    <property type="entry name" value="DUF4266"/>
    <property type="match status" value="1"/>
</dbReference>
<protein>
    <recommendedName>
        <fullName evidence="2">DUF4266 domain-containing protein</fullName>
    </recommendedName>
</protein>
<feature type="domain" description="DUF4266" evidence="2">
    <location>
        <begin position="55"/>
        <end position="104"/>
    </location>
</feature>
<sequence length="104" mass="10555" precursor="true">MHRLTRSPTRTVPGSDAGASDHSPSRRARIVRAACAVPLLCAALSGCGSLSQLGVQPWERDLLAQPSMAPGGVALDSAADDHTYFSKEAATGGRSFGGGGCGCN</sequence>
<dbReference type="EMBL" id="CP001013">
    <property type="protein sequence ID" value="ACB33327.1"/>
    <property type="molecule type" value="Genomic_DNA"/>
</dbReference>
<feature type="compositionally biased region" description="Polar residues" evidence="1">
    <location>
        <begin position="1"/>
        <end position="12"/>
    </location>
</feature>
<dbReference type="Proteomes" id="UP000001693">
    <property type="component" value="Chromosome"/>
</dbReference>
<keyword evidence="4" id="KW-1185">Reference proteome</keyword>
<evidence type="ECO:0000313" key="4">
    <source>
        <dbReference type="Proteomes" id="UP000001693"/>
    </source>
</evidence>
<reference evidence="3 4" key="1">
    <citation type="submission" date="2008-03" db="EMBL/GenBank/DDBJ databases">
        <title>Complete sequence of Leptothrix cholodnii SP-6.</title>
        <authorList>
            <consortium name="US DOE Joint Genome Institute"/>
            <person name="Copeland A."/>
            <person name="Lucas S."/>
            <person name="Lapidus A."/>
            <person name="Glavina del Rio T."/>
            <person name="Dalin E."/>
            <person name="Tice H."/>
            <person name="Bruce D."/>
            <person name="Goodwin L."/>
            <person name="Pitluck S."/>
            <person name="Chertkov O."/>
            <person name="Brettin T."/>
            <person name="Detter J.C."/>
            <person name="Han C."/>
            <person name="Kuske C.R."/>
            <person name="Schmutz J."/>
            <person name="Larimer F."/>
            <person name="Land M."/>
            <person name="Hauser L."/>
            <person name="Kyrpides N."/>
            <person name="Lykidis A."/>
            <person name="Emerson D."/>
            <person name="Richardson P."/>
        </authorList>
    </citation>
    <scope>NUCLEOTIDE SEQUENCE [LARGE SCALE GENOMIC DNA]</scope>
    <source>
        <strain evidence="4">ATCC 51168 / LMG 8142 / SP-6</strain>
    </source>
</reference>
<dbReference type="AlphaFoldDB" id="B1Y3T3"/>
<dbReference type="STRING" id="395495.Lcho_1058"/>
<feature type="region of interest" description="Disordered" evidence="1">
    <location>
        <begin position="1"/>
        <end position="25"/>
    </location>
</feature>
<evidence type="ECO:0000259" key="2">
    <source>
        <dbReference type="Pfam" id="PF14086"/>
    </source>
</evidence>
<dbReference type="eggNOG" id="ENOG5032YN8">
    <property type="taxonomic scope" value="Bacteria"/>
</dbReference>
<dbReference type="HOGENOM" id="CLU_177704_0_1_4"/>
<dbReference type="InterPro" id="IPR025362">
    <property type="entry name" value="DUF4266"/>
</dbReference>
<accession>B1Y3T3</accession>
<gene>
    <name evidence="3" type="ordered locus">Lcho_1058</name>
</gene>
<dbReference type="OrthoDB" id="5574393at2"/>
<evidence type="ECO:0000313" key="3">
    <source>
        <dbReference type="EMBL" id="ACB33327.1"/>
    </source>
</evidence>
<name>B1Y3T3_LEPCP</name>
<dbReference type="RefSeq" id="WP_012346089.1">
    <property type="nucleotide sequence ID" value="NC_010524.1"/>
</dbReference>
<proteinExistence type="predicted"/>
<organism evidence="3 4">
    <name type="scientific">Leptothrix cholodnii (strain ATCC 51168 / LMG 8142 / SP-6)</name>
    <name type="common">Leptothrix discophora (strain SP-6)</name>
    <dbReference type="NCBI Taxonomy" id="395495"/>
    <lineage>
        <taxon>Bacteria</taxon>
        <taxon>Pseudomonadati</taxon>
        <taxon>Pseudomonadota</taxon>
        <taxon>Betaproteobacteria</taxon>
        <taxon>Burkholderiales</taxon>
        <taxon>Sphaerotilaceae</taxon>
        <taxon>Leptothrix</taxon>
    </lineage>
</organism>
<dbReference type="KEGG" id="lch:Lcho_1058"/>